<evidence type="ECO:0000256" key="7">
    <source>
        <dbReference type="SAM" id="MobiDB-lite"/>
    </source>
</evidence>
<name>A0A2P6NFP9_9EUKA</name>
<comment type="similarity">
    <text evidence="2">Belongs to the ADIPOR family.</text>
</comment>
<dbReference type="PANTHER" id="PTHR20855">
    <property type="entry name" value="ADIPOR/PROGESTIN RECEPTOR-RELATED"/>
    <property type="match status" value="1"/>
</dbReference>
<evidence type="ECO:0000256" key="6">
    <source>
        <dbReference type="PIRSR" id="PIRSR604254-1"/>
    </source>
</evidence>
<dbReference type="FunCoup" id="A0A2P6NFP9">
    <property type="interactions" value="3"/>
</dbReference>
<keyword evidence="6" id="KW-0862">Zinc</keyword>
<keyword evidence="10" id="KW-1185">Reference proteome</keyword>
<evidence type="ECO:0000256" key="2">
    <source>
        <dbReference type="ARBA" id="ARBA00007018"/>
    </source>
</evidence>
<evidence type="ECO:0000256" key="8">
    <source>
        <dbReference type="SAM" id="Phobius"/>
    </source>
</evidence>
<evidence type="ECO:0000256" key="5">
    <source>
        <dbReference type="ARBA" id="ARBA00023136"/>
    </source>
</evidence>
<dbReference type="EMBL" id="MDYQ01000096">
    <property type="protein sequence ID" value="PRP82751.1"/>
    <property type="molecule type" value="Genomic_DNA"/>
</dbReference>
<dbReference type="OrthoDB" id="529367at2759"/>
<keyword evidence="6" id="KW-0479">Metal-binding</keyword>
<evidence type="ECO:0000256" key="4">
    <source>
        <dbReference type="ARBA" id="ARBA00022989"/>
    </source>
</evidence>
<protein>
    <submittedName>
        <fullName evidence="9">Uncharacterized protein</fullName>
    </submittedName>
</protein>
<feature type="region of interest" description="Disordered" evidence="7">
    <location>
        <begin position="58"/>
        <end position="85"/>
    </location>
</feature>
<dbReference type="AlphaFoldDB" id="A0A2P6NFP9"/>
<feature type="binding site" evidence="6">
    <location>
        <position position="181"/>
    </location>
    <ligand>
        <name>Zn(2+)</name>
        <dbReference type="ChEBI" id="CHEBI:29105"/>
    </ligand>
</feature>
<evidence type="ECO:0000256" key="3">
    <source>
        <dbReference type="ARBA" id="ARBA00022692"/>
    </source>
</evidence>
<evidence type="ECO:0000313" key="9">
    <source>
        <dbReference type="EMBL" id="PRP82751.1"/>
    </source>
</evidence>
<feature type="transmembrane region" description="Helical" evidence="8">
    <location>
        <begin position="225"/>
        <end position="244"/>
    </location>
</feature>
<feature type="compositionally biased region" description="Polar residues" evidence="7">
    <location>
        <begin position="75"/>
        <end position="84"/>
    </location>
</feature>
<dbReference type="Pfam" id="PF03006">
    <property type="entry name" value="HlyIII"/>
    <property type="match status" value="1"/>
</dbReference>
<dbReference type="InParanoid" id="A0A2P6NFP9"/>
<accession>A0A2P6NFP9</accession>
<keyword evidence="4 8" id="KW-1133">Transmembrane helix</keyword>
<dbReference type="PANTHER" id="PTHR20855:SF52">
    <property type="entry name" value="ADIPONECTIN RECEPTOR PROTEIN"/>
    <property type="match status" value="1"/>
</dbReference>
<feature type="binding site" evidence="6">
    <location>
        <position position="325"/>
    </location>
    <ligand>
        <name>Zn(2+)</name>
        <dbReference type="ChEBI" id="CHEBI:29105"/>
    </ligand>
</feature>
<gene>
    <name evidence="9" type="ORF">PROFUN_09836</name>
</gene>
<keyword evidence="3 8" id="KW-0812">Transmembrane</keyword>
<feature type="transmembrane region" description="Helical" evidence="8">
    <location>
        <begin position="161"/>
        <end position="185"/>
    </location>
</feature>
<evidence type="ECO:0000313" key="10">
    <source>
        <dbReference type="Proteomes" id="UP000241769"/>
    </source>
</evidence>
<dbReference type="InterPro" id="IPR004254">
    <property type="entry name" value="AdipoR/HlyIII-related"/>
</dbReference>
<reference evidence="9 10" key="1">
    <citation type="journal article" date="2018" name="Genome Biol. Evol.">
        <title>Multiple Roots of Fruiting Body Formation in Amoebozoa.</title>
        <authorList>
            <person name="Hillmann F."/>
            <person name="Forbes G."/>
            <person name="Novohradska S."/>
            <person name="Ferling I."/>
            <person name="Riege K."/>
            <person name="Groth M."/>
            <person name="Westermann M."/>
            <person name="Marz M."/>
            <person name="Spaller T."/>
            <person name="Winckler T."/>
            <person name="Schaap P."/>
            <person name="Glockner G."/>
        </authorList>
    </citation>
    <scope>NUCLEOTIDE SEQUENCE [LARGE SCALE GENOMIC DNA]</scope>
    <source>
        <strain evidence="9 10">Jena</strain>
    </source>
</reference>
<evidence type="ECO:0000256" key="1">
    <source>
        <dbReference type="ARBA" id="ARBA00004141"/>
    </source>
</evidence>
<keyword evidence="5 8" id="KW-0472">Membrane</keyword>
<feature type="transmembrane region" description="Helical" evidence="8">
    <location>
        <begin position="256"/>
        <end position="277"/>
    </location>
</feature>
<dbReference type="GO" id="GO:0016020">
    <property type="term" value="C:membrane"/>
    <property type="evidence" value="ECO:0007669"/>
    <property type="project" value="UniProtKB-SubCell"/>
</dbReference>
<comment type="subcellular location">
    <subcellularLocation>
        <location evidence="1">Membrane</location>
        <topology evidence="1">Multi-pass membrane protein</topology>
    </subcellularLocation>
</comment>
<feature type="transmembrane region" description="Helical" evidence="8">
    <location>
        <begin position="283"/>
        <end position="305"/>
    </location>
</feature>
<feature type="binding site" evidence="6">
    <location>
        <position position="329"/>
    </location>
    <ligand>
        <name>Zn(2+)</name>
        <dbReference type="ChEBI" id="CHEBI:29105"/>
    </ligand>
</feature>
<dbReference type="Proteomes" id="UP000241769">
    <property type="component" value="Unassembled WGS sequence"/>
</dbReference>
<feature type="transmembrane region" description="Helical" evidence="8">
    <location>
        <begin position="197"/>
        <end position="219"/>
    </location>
</feature>
<organism evidence="9 10">
    <name type="scientific">Planoprotostelium fungivorum</name>
    <dbReference type="NCBI Taxonomy" id="1890364"/>
    <lineage>
        <taxon>Eukaryota</taxon>
        <taxon>Amoebozoa</taxon>
        <taxon>Evosea</taxon>
        <taxon>Variosea</taxon>
        <taxon>Cavosteliida</taxon>
        <taxon>Cavosteliaceae</taxon>
        <taxon>Planoprotostelium</taxon>
    </lineage>
</organism>
<feature type="transmembrane region" description="Helical" evidence="8">
    <location>
        <begin position="326"/>
        <end position="347"/>
    </location>
</feature>
<dbReference type="GO" id="GO:0046872">
    <property type="term" value="F:metal ion binding"/>
    <property type="evidence" value="ECO:0007669"/>
    <property type="project" value="UniProtKB-KW"/>
</dbReference>
<sequence>MRSQPRTRHTKHEDLVCTNFTSLNNSVLGAKLHNITPLAQNSNAQPKESQHHAKPNKLLIRGSDSPNDAPASHVQKPSYTNGNVDRSFKGENVLTEALLSAEKKVENVLKQWKEVPSFLQDNRWIYSGYRSEYSIQKCCKSVFSYHNVNYFLEAPSTTDRIIFYIYLISACAQMSFSTFFHTFACSSASLYVTFAKLDFSGITLMIVASNIPPVFYSFACHPHLAQLYISTIIILGSIGLVLSLSPLFAKTKYRQWRLGFFVFFGLFGAAPIPHLFMIESPSFIWPILSKIFMMGALYSLGAVFYATRWPERSFPGKFDYGLSSHVIWHILVMTAAYVQLWACITAYQQRKATPCTI</sequence>
<comment type="caution">
    <text evidence="9">The sequence shown here is derived from an EMBL/GenBank/DDBJ whole genome shotgun (WGS) entry which is preliminary data.</text>
</comment>
<proteinExistence type="inferred from homology"/>
<dbReference type="GO" id="GO:0038023">
    <property type="term" value="F:signaling receptor activity"/>
    <property type="evidence" value="ECO:0007669"/>
    <property type="project" value="TreeGrafter"/>
</dbReference>